<dbReference type="InterPro" id="IPR001680">
    <property type="entry name" value="WD40_rpt"/>
</dbReference>
<keyword evidence="4" id="KW-0175">Coiled coil</keyword>
<dbReference type="SUPFAM" id="SSF52540">
    <property type="entry name" value="P-loop containing nucleoside triphosphate hydrolases"/>
    <property type="match status" value="1"/>
</dbReference>
<accession>A0A9Q5HZ08</accession>
<evidence type="ECO:0000256" key="2">
    <source>
        <dbReference type="ARBA" id="ARBA00022737"/>
    </source>
</evidence>
<dbReference type="PROSITE" id="PS00678">
    <property type="entry name" value="WD_REPEATS_1"/>
    <property type="match status" value="4"/>
</dbReference>
<feature type="coiled-coil region" evidence="4">
    <location>
        <begin position="134"/>
        <end position="165"/>
    </location>
</feature>
<dbReference type="SUPFAM" id="SSF49562">
    <property type="entry name" value="C2 domain (Calcium/lipid-binding domain, CaLB)"/>
    <property type="match status" value="1"/>
</dbReference>
<gene>
    <name evidence="6" type="ORF">A7U60_g4229</name>
</gene>
<feature type="repeat" description="WD" evidence="3">
    <location>
        <begin position="1060"/>
        <end position="1092"/>
    </location>
</feature>
<name>A0A9Q5HZ08_SANBA</name>
<keyword evidence="2" id="KW-0677">Repeat</keyword>
<dbReference type="Gene3D" id="2.130.10.10">
    <property type="entry name" value="YVTN repeat-like/Quinoprotein amine dehydrogenase"/>
    <property type="match status" value="5"/>
</dbReference>
<dbReference type="InterPro" id="IPR011047">
    <property type="entry name" value="Quinoprotein_ADH-like_sf"/>
</dbReference>
<keyword evidence="7" id="KW-1185">Reference proteome</keyword>
<dbReference type="OrthoDB" id="163438at2759"/>
<feature type="repeat" description="WD" evidence="3">
    <location>
        <begin position="1188"/>
        <end position="1229"/>
    </location>
</feature>
<sequence length="1558" mass="174077">MAKAVYCLRVLRLDDSADRLIRSGYLKESRYFIKASLARESVRTRVKEGIPFCWNEDLYLPIPDQRDGEEIRIQLKRKQRFKLLSNACVGFVSIDPTKLAQESNSGDVRLVLLSPKSLESVGTVFVRLEHSTQKELASTNIQNAKSALQEDNNDLKTTLKTVADRIGRFHEFAAAVAELHPYAKLAYALMSGLYKVVADQFQRDEALIRLLSTVSDAFNFVTDIETLQNKTKNLPKIIEKLLQETIDCARFVKLYLDHGFFRRITMTTAGQRITDFETSFRDLRASLDSNIGLNSALVLDGISNKLDIIAQQQVIQRLAGTVNPASESAWSSDLCLPGTRIDILNDIVEWFLSDSPENLLWLHGVAGSGKSTIAATIANSRFDMSLGAILRFKRGESREGSIIPILAYKLAGFDPTISKHIADAVTANSNITDLAIDEQFKILILQPLAASATSLTSPVIIIMDALDEYGTPGRIRNRILEVLRQHIPELPRNFRFLITSRRERDIDSIFLSYRNTAKSPIRVIELDYNSETSRRDVRFFLGHEIRRILEDSLEDTIENEIDILGNAAAGLFIWASTVIKLVEEYTFPRRKLRELTSNTRRISGINNLYASILLGSIKWDDDETKTWTTRILALIVLGKAPLTISTIGAILGLSLQDCHDVLSRLRSIVDYSGERNPERPVRLFHTSLSDYLLSCTPSEKEPWFIDAISENSFIALRCFAVMKDNLHFNMCGIKSSRVSMGDDYPAGLDMNDKTNISSHLEYACLWWARHLCDTNYSFLLHENLSDHIYTRLLFWFEALSILKRFLHIASQVLLDCSRWIEAHDDTMSTFLYDARTLAITFALPISESTSQIYLSALPLTKDDNVVSVHYAERLSSDFLACFHREGKKAEALLMQSFERHHHPVLSVEFSPDGRQVGSVAQDDEVYIWDPDSGKVIYGPHRGFTVAFVPDGVRIVSKGMDGGIKVLNPENGEELDLPRHPGNIKTVAFSHDGSQIFSGFDDGFLTIWDVKKRENVMTRKIEHKIASFSTSIDGTLLVLCWCDDAAIVWNARKDEIEFGPFKHHHTEPTSLKMSPDGKRIAVGYYGKGITVWDSVTKQIVCDSESIDEIFVISFSPDGQRIVSGSGWQRLVTSWDAVTGAVVSGPFKGHTNSIQSVAYSPDGTRIVSGSHDGTAKIWNAKTGRVEDGTPNYHSKVVSTLTVSCDGKYFLSSSWDSTVILWDTQSGKAILGPLKSPANAIWACALSPDGSRIVSGYMTGLALRDAKTGEVLYQRQQPEVPRKGDDINHVYSISFSPTGSQFVTGDYYGTVNVWETDSGRVLAGPSQVHPGGYCPVAFSPNGEQVVSGGGDASVKVWRWDASTGRIDVEQEFELHMRSVLTVAFSPDGRRIASGGHDGLTVVWELNSGEAICVYQHRATVWSVDFFPDGKWVASGSGDKTVVVLDVENDEVICGPFTGHTHPITSIAVFPDSSRIITGSEDGTIRIWNVVRNTHSSPTWMLSNDGWIHDPEEQPLIWIPPDLRQTLWRPQNASVVSCPFTTKLDFTKFPKHDEWMKCISSW</sequence>
<dbReference type="PROSITE" id="PS50082">
    <property type="entry name" value="WD_REPEATS_2"/>
    <property type="match status" value="10"/>
</dbReference>
<evidence type="ECO:0000313" key="7">
    <source>
        <dbReference type="Proteomes" id="UP000757232"/>
    </source>
</evidence>
<feature type="domain" description="Nephrocystin 3-like N-terminal" evidence="5">
    <location>
        <begin position="347"/>
        <end position="501"/>
    </location>
</feature>
<feature type="repeat" description="WD" evidence="3">
    <location>
        <begin position="1145"/>
        <end position="1186"/>
    </location>
</feature>
<dbReference type="SUPFAM" id="SSF50998">
    <property type="entry name" value="Quinoprotein alcohol dehydrogenase-like"/>
    <property type="match status" value="2"/>
</dbReference>
<feature type="repeat" description="WD" evidence="3">
    <location>
        <begin position="976"/>
        <end position="1017"/>
    </location>
</feature>
<feature type="repeat" description="WD" evidence="3">
    <location>
        <begin position="1410"/>
        <end position="1451"/>
    </location>
</feature>
<dbReference type="PANTHER" id="PTHR22847">
    <property type="entry name" value="WD40 REPEAT PROTEIN"/>
    <property type="match status" value="1"/>
</dbReference>
<comment type="caution">
    <text evidence="6">The sequence shown here is derived from an EMBL/GenBank/DDBJ whole genome shotgun (WGS) entry which is preliminary data.</text>
</comment>
<proteinExistence type="predicted"/>
<dbReference type="InterPro" id="IPR019775">
    <property type="entry name" value="WD40_repeat_CS"/>
</dbReference>
<feature type="repeat" description="WD" evidence="3">
    <location>
        <begin position="1287"/>
        <end position="1321"/>
    </location>
</feature>
<dbReference type="SMART" id="SM00320">
    <property type="entry name" value="WD40"/>
    <property type="match status" value="14"/>
</dbReference>
<dbReference type="PROSITE" id="PS50294">
    <property type="entry name" value="WD_REPEATS_REGION"/>
    <property type="match status" value="8"/>
</dbReference>
<dbReference type="GO" id="GO:1990234">
    <property type="term" value="C:transferase complex"/>
    <property type="evidence" value="ECO:0007669"/>
    <property type="project" value="UniProtKB-ARBA"/>
</dbReference>
<dbReference type="InterPro" id="IPR027417">
    <property type="entry name" value="P-loop_NTPase"/>
</dbReference>
<dbReference type="InterPro" id="IPR056884">
    <property type="entry name" value="NPHP3-like_N"/>
</dbReference>
<evidence type="ECO:0000313" key="6">
    <source>
        <dbReference type="EMBL" id="OCB88631.1"/>
    </source>
</evidence>
<evidence type="ECO:0000256" key="3">
    <source>
        <dbReference type="PROSITE-ProRule" id="PRU00221"/>
    </source>
</evidence>
<dbReference type="InterPro" id="IPR015943">
    <property type="entry name" value="WD40/YVTN_repeat-like_dom_sf"/>
</dbReference>
<dbReference type="PANTHER" id="PTHR22847:SF637">
    <property type="entry name" value="WD REPEAT DOMAIN 5B"/>
    <property type="match status" value="1"/>
</dbReference>
<evidence type="ECO:0000256" key="1">
    <source>
        <dbReference type="ARBA" id="ARBA00022574"/>
    </source>
</evidence>
<dbReference type="InterPro" id="IPR035892">
    <property type="entry name" value="C2_domain_sf"/>
</dbReference>
<reference evidence="6" key="1">
    <citation type="submission" date="2016-06" db="EMBL/GenBank/DDBJ databases">
        <title>Draft Genome sequence of the fungus Inonotus baumii.</title>
        <authorList>
            <person name="Zhu H."/>
            <person name="Lin W."/>
        </authorList>
    </citation>
    <scope>NUCLEOTIDE SEQUENCE</scope>
    <source>
        <strain evidence="6">821</strain>
    </source>
</reference>
<feature type="repeat" description="WD" evidence="3">
    <location>
        <begin position="1369"/>
        <end position="1410"/>
    </location>
</feature>
<evidence type="ECO:0000256" key="4">
    <source>
        <dbReference type="SAM" id="Coils"/>
    </source>
</evidence>
<dbReference type="InterPro" id="IPR020472">
    <property type="entry name" value="WD40_PAC1"/>
</dbReference>
<dbReference type="Pfam" id="PF24883">
    <property type="entry name" value="NPHP3_N"/>
    <property type="match status" value="1"/>
</dbReference>
<feature type="repeat" description="WD" evidence="3">
    <location>
        <begin position="897"/>
        <end position="938"/>
    </location>
</feature>
<evidence type="ECO:0000259" key="5">
    <source>
        <dbReference type="Pfam" id="PF24883"/>
    </source>
</evidence>
<dbReference type="Proteomes" id="UP000757232">
    <property type="component" value="Unassembled WGS sequence"/>
</dbReference>
<keyword evidence="1 3" id="KW-0853">WD repeat</keyword>
<organism evidence="6 7">
    <name type="scientific">Sanghuangporus baumii</name>
    <name type="common">Phellinus baumii</name>
    <dbReference type="NCBI Taxonomy" id="108892"/>
    <lineage>
        <taxon>Eukaryota</taxon>
        <taxon>Fungi</taxon>
        <taxon>Dikarya</taxon>
        <taxon>Basidiomycota</taxon>
        <taxon>Agaricomycotina</taxon>
        <taxon>Agaricomycetes</taxon>
        <taxon>Hymenochaetales</taxon>
        <taxon>Hymenochaetaceae</taxon>
        <taxon>Sanghuangporus</taxon>
    </lineage>
</organism>
<dbReference type="Pfam" id="PF00400">
    <property type="entry name" value="WD40"/>
    <property type="match status" value="10"/>
</dbReference>
<feature type="repeat" description="WD" evidence="3">
    <location>
        <begin position="1453"/>
        <end position="1486"/>
    </location>
</feature>
<dbReference type="Gene3D" id="3.40.50.300">
    <property type="entry name" value="P-loop containing nucleotide triphosphate hydrolases"/>
    <property type="match status" value="1"/>
</dbReference>
<dbReference type="CDD" id="cd00200">
    <property type="entry name" value="WD40"/>
    <property type="match status" value="2"/>
</dbReference>
<dbReference type="PRINTS" id="PR00320">
    <property type="entry name" value="GPROTEINBRPT"/>
</dbReference>
<protein>
    <submittedName>
        <fullName evidence="6">WD40 repeat-like protein</fullName>
    </submittedName>
</protein>
<dbReference type="EMBL" id="LNZH02000175">
    <property type="protein sequence ID" value="OCB88631.1"/>
    <property type="molecule type" value="Genomic_DNA"/>
</dbReference>
<feature type="repeat" description="WD" evidence="3">
    <location>
        <begin position="1323"/>
        <end position="1354"/>
    </location>
</feature>